<dbReference type="InterPro" id="IPR058240">
    <property type="entry name" value="rSAM_sf"/>
</dbReference>
<organism evidence="8 9">
    <name type="scientific">Syntrophotalea carbinolica (strain DSM 2380 / NBRC 103641 / GraBd1)</name>
    <name type="common">Pelobacter carbinolicus</name>
    <dbReference type="NCBI Taxonomy" id="338963"/>
    <lineage>
        <taxon>Bacteria</taxon>
        <taxon>Pseudomonadati</taxon>
        <taxon>Thermodesulfobacteriota</taxon>
        <taxon>Desulfuromonadia</taxon>
        <taxon>Desulfuromonadales</taxon>
        <taxon>Syntrophotaleaceae</taxon>
        <taxon>Syntrophotalea</taxon>
    </lineage>
</organism>
<evidence type="ECO:0000256" key="4">
    <source>
        <dbReference type="ARBA" id="ARBA00023004"/>
    </source>
</evidence>
<keyword evidence="9" id="KW-1185">Reference proteome</keyword>
<dbReference type="InterPro" id="IPR007197">
    <property type="entry name" value="rSAM"/>
</dbReference>
<name>Q3A1J8_SYNC1</name>
<feature type="domain" description="B12-binding" evidence="6">
    <location>
        <begin position="151"/>
        <end position="243"/>
    </location>
</feature>
<dbReference type="GO" id="GO:0051536">
    <property type="term" value="F:iron-sulfur cluster binding"/>
    <property type="evidence" value="ECO:0007669"/>
    <property type="project" value="UniProtKB-KW"/>
</dbReference>
<dbReference type="PANTHER" id="PTHR43409:SF7">
    <property type="entry name" value="BLL1977 PROTEIN"/>
    <property type="match status" value="1"/>
</dbReference>
<dbReference type="eggNOG" id="COG1032">
    <property type="taxonomic scope" value="Bacteria"/>
</dbReference>
<evidence type="ECO:0000313" key="9">
    <source>
        <dbReference type="Proteomes" id="UP000002534"/>
    </source>
</evidence>
<keyword evidence="2" id="KW-0949">S-adenosyl-L-methionine</keyword>
<dbReference type="GO" id="GO:0046872">
    <property type="term" value="F:metal ion binding"/>
    <property type="evidence" value="ECO:0007669"/>
    <property type="project" value="UniProtKB-KW"/>
</dbReference>
<dbReference type="SFLD" id="SFLDG01082">
    <property type="entry name" value="B12-binding_domain_containing"/>
    <property type="match status" value="1"/>
</dbReference>
<reference evidence="9" key="1">
    <citation type="submission" date="2005-10" db="EMBL/GenBank/DDBJ databases">
        <title>Complete sequence of Pelobacter carbinolicus DSM 2380.</title>
        <authorList>
            <person name="Copeland A."/>
            <person name="Lucas S."/>
            <person name="Lapidus A."/>
            <person name="Barry K."/>
            <person name="Detter J.C."/>
            <person name="Glavina T."/>
            <person name="Hammon N."/>
            <person name="Israni S."/>
            <person name="Pitluck S."/>
            <person name="Chertkov O."/>
            <person name="Schmutz J."/>
            <person name="Larimer F."/>
            <person name="Land M."/>
            <person name="Kyrpides N."/>
            <person name="Ivanova N."/>
            <person name="Richardson P."/>
        </authorList>
    </citation>
    <scope>NUCLEOTIDE SEQUENCE [LARGE SCALE GENOMIC DNA]</scope>
    <source>
        <strain evidence="9">DSM 2380 / NBRC 103641 / GraBd1</strain>
    </source>
</reference>
<protein>
    <submittedName>
        <fullName evidence="8">Radical SAM domain iron-sulfur cluster-binding oxidoreductase</fullName>
    </submittedName>
</protein>
<evidence type="ECO:0000313" key="8">
    <source>
        <dbReference type="EMBL" id="ABA89759.1"/>
    </source>
</evidence>
<proteinExistence type="predicted"/>
<dbReference type="RefSeq" id="WP_011342295.1">
    <property type="nucleotide sequence ID" value="NC_007498.2"/>
</dbReference>
<sequence length="531" mass="58359">MSVLLIHPPAAKAGEPPLGLAVLQAHLKARGLNVCVVDANRDAYRYLLRPETLAVKAGPAPSTRLRRALRHVDSSLAFLCSPAAAVHAARYATAVRYLNDALSLYDGVSGSERLTLGDYRHGALSEYSEADMDRLAAGEEQTLFHSYFCGELLPAIKRQTPRMLALSINYRHQVLPAFELAGLLRRHFPGIPLVAGGGMITSWQSALRETGMRLPVFDHLVSGPGEQPLYDLLEAESRADYLLEDRSTLALEPDFTDLDTAGYLSPHPVLPVTASRGCYWARCLFCPEASSPTHPYKAFPGHELPQLLRSLAQRWKVRHFHLTDNAIPPSALQALAAQADRLCDLSWYGFVRFEAALLQGDLIERLARGGCRLLQLGLESGSQAVLDRLAKGTRLAIAAEVLRRLRQAGIATYVYVLLGTPGESPDEARRTKAFLEDHADCIDYLNLAIMNMPRHSALAATDAAGGASPLDLYLPVDEHATERRAARRFLQQELLATPAIKAIVNRTPPLFTSNHAFFFSPKLQVETSRKL</sequence>
<evidence type="ECO:0000256" key="2">
    <source>
        <dbReference type="ARBA" id="ARBA00022691"/>
    </source>
</evidence>
<dbReference type="InterPro" id="IPR006638">
    <property type="entry name" value="Elp3/MiaA/NifB-like_rSAM"/>
</dbReference>
<evidence type="ECO:0000259" key="6">
    <source>
        <dbReference type="PROSITE" id="PS51332"/>
    </source>
</evidence>
<dbReference type="EMBL" id="CP000142">
    <property type="protein sequence ID" value="ABA89759.1"/>
    <property type="molecule type" value="Genomic_DNA"/>
</dbReference>
<dbReference type="STRING" id="338963.Pcar_2521"/>
<dbReference type="GO" id="GO:0003824">
    <property type="term" value="F:catalytic activity"/>
    <property type="evidence" value="ECO:0007669"/>
    <property type="project" value="InterPro"/>
</dbReference>
<gene>
    <name evidence="8" type="ordered locus">Pcar_2521</name>
</gene>
<dbReference type="AlphaFoldDB" id="Q3A1J8"/>
<dbReference type="PROSITE" id="PS51918">
    <property type="entry name" value="RADICAL_SAM"/>
    <property type="match status" value="1"/>
</dbReference>
<dbReference type="SMART" id="SM00729">
    <property type="entry name" value="Elp3"/>
    <property type="match status" value="1"/>
</dbReference>
<dbReference type="InterPro" id="IPR023404">
    <property type="entry name" value="rSAM_horseshoe"/>
</dbReference>
<keyword evidence="5" id="KW-0411">Iron-sulfur</keyword>
<dbReference type="Proteomes" id="UP000002534">
    <property type="component" value="Chromosome"/>
</dbReference>
<evidence type="ECO:0000256" key="5">
    <source>
        <dbReference type="ARBA" id="ARBA00023014"/>
    </source>
</evidence>
<dbReference type="SUPFAM" id="SSF102114">
    <property type="entry name" value="Radical SAM enzymes"/>
    <property type="match status" value="1"/>
</dbReference>
<accession>Q3A1J8</accession>
<dbReference type="PROSITE" id="PS51332">
    <property type="entry name" value="B12_BINDING"/>
    <property type="match status" value="1"/>
</dbReference>
<keyword evidence="3" id="KW-0479">Metal-binding</keyword>
<dbReference type="OrthoDB" id="9762608at2"/>
<dbReference type="InterPro" id="IPR006158">
    <property type="entry name" value="Cobalamin-bd"/>
</dbReference>
<dbReference type="Gene3D" id="3.80.30.20">
    <property type="entry name" value="tm_1862 like domain"/>
    <property type="match status" value="1"/>
</dbReference>
<reference evidence="8 9" key="2">
    <citation type="journal article" date="2012" name="BMC Genomics">
        <title>The genome of Pelobacter carbinolicus reveals surprising metabolic capabilities and physiological features.</title>
        <authorList>
            <person name="Aklujkar M."/>
            <person name="Haveman S.A."/>
            <person name="Didonato R.Jr."/>
            <person name="Chertkov O."/>
            <person name="Han C.S."/>
            <person name="Land M.L."/>
            <person name="Brown P."/>
            <person name="Lovley D.R."/>
        </authorList>
    </citation>
    <scope>NUCLEOTIDE SEQUENCE [LARGE SCALE GENOMIC DNA]</scope>
    <source>
        <strain evidence="9">DSM 2380 / NBRC 103641 / GraBd1</strain>
    </source>
</reference>
<evidence type="ECO:0000256" key="1">
    <source>
        <dbReference type="ARBA" id="ARBA00001966"/>
    </source>
</evidence>
<dbReference type="HOGENOM" id="CLU_518499_0_0_7"/>
<comment type="cofactor">
    <cofactor evidence="1">
        <name>[4Fe-4S] cluster</name>
        <dbReference type="ChEBI" id="CHEBI:49883"/>
    </cofactor>
</comment>
<dbReference type="InterPro" id="IPR051198">
    <property type="entry name" value="BchE-like"/>
</dbReference>
<evidence type="ECO:0000259" key="7">
    <source>
        <dbReference type="PROSITE" id="PS51918"/>
    </source>
</evidence>
<feature type="domain" description="Radical SAM core" evidence="7">
    <location>
        <begin position="264"/>
        <end position="499"/>
    </location>
</feature>
<dbReference type="GO" id="GO:0005829">
    <property type="term" value="C:cytosol"/>
    <property type="evidence" value="ECO:0007669"/>
    <property type="project" value="TreeGrafter"/>
</dbReference>
<dbReference type="KEGG" id="pca:Pcar_2521"/>
<dbReference type="PANTHER" id="PTHR43409">
    <property type="entry name" value="ANAEROBIC MAGNESIUM-PROTOPORPHYRIN IX MONOMETHYL ESTER CYCLASE-RELATED"/>
    <property type="match status" value="1"/>
</dbReference>
<dbReference type="SFLD" id="SFLDS00029">
    <property type="entry name" value="Radical_SAM"/>
    <property type="match status" value="1"/>
</dbReference>
<keyword evidence="4" id="KW-0408">Iron</keyword>
<dbReference type="CDD" id="cd01335">
    <property type="entry name" value="Radical_SAM"/>
    <property type="match status" value="1"/>
</dbReference>
<evidence type="ECO:0000256" key="3">
    <source>
        <dbReference type="ARBA" id="ARBA00022723"/>
    </source>
</evidence>
<dbReference type="GO" id="GO:0031419">
    <property type="term" value="F:cobalamin binding"/>
    <property type="evidence" value="ECO:0007669"/>
    <property type="project" value="InterPro"/>
</dbReference>
<dbReference type="InterPro" id="IPR036724">
    <property type="entry name" value="Cobalamin-bd_sf"/>
</dbReference>
<dbReference type="Pfam" id="PF04055">
    <property type="entry name" value="Radical_SAM"/>
    <property type="match status" value="1"/>
</dbReference>
<dbReference type="SUPFAM" id="SSF52242">
    <property type="entry name" value="Cobalamin (vitamin B12)-binding domain"/>
    <property type="match status" value="1"/>
</dbReference>